<dbReference type="PANTHER" id="PTHR43071">
    <property type="entry name" value="2-AMINO-4-HYDROXY-6-HYDROXYMETHYLDIHYDROPTERIDINE PYROPHOSPHOKINASE"/>
    <property type="match status" value="1"/>
</dbReference>
<name>A0A1H9U4W3_9RHOB</name>
<dbReference type="PANTHER" id="PTHR43071:SF1">
    <property type="entry name" value="2-AMINO-4-HYDROXY-6-HYDROXYMETHYLDIHYDROPTERIDINE PYROPHOSPHOKINASE"/>
    <property type="match status" value="1"/>
</dbReference>
<dbReference type="UniPathway" id="UPA00077">
    <property type="reaction ID" value="UER00155"/>
</dbReference>
<dbReference type="EMBL" id="FOGU01000005">
    <property type="protein sequence ID" value="SES04476.1"/>
    <property type="molecule type" value="Genomic_DNA"/>
</dbReference>
<dbReference type="EC" id="2.7.6.3" evidence="3"/>
<keyword evidence="5" id="KW-0808">Transferase</keyword>
<evidence type="ECO:0000313" key="15">
    <source>
        <dbReference type="Proteomes" id="UP000198885"/>
    </source>
</evidence>
<dbReference type="GO" id="GO:0016301">
    <property type="term" value="F:kinase activity"/>
    <property type="evidence" value="ECO:0007669"/>
    <property type="project" value="UniProtKB-KW"/>
</dbReference>
<keyword evidence="15" id="KW-1185">Reference proteome</keyword>
<evidence type="ECO:0000256" key="11">
    <source>
        <dbReference type="ARBA" id="ARBA00029766"/>
    </source>
</evidence>
<evidence type="ECO:0000256" key="12">
    <source>
        <dbReference type="ARBA" id="ARBA00033413"/>
    </source>
</evidence>
<evidence type="ECO:0000256" key="1">
    <source>
        <dbReference type="ARBA" id="ARBA00005051"/>
    </source>
</evidence>
<evidence type="ECO:0000259" key="13">
    <source>
        <dbReference type="PROSITE" id="PS00794"/>
    </source>
</evidence>
<dbReference type="InterPro" id="IPR000550">
    <property type="entry name" value="Hppk"/>
</dbReference>
<evidence type="ECO:0000256" key="5">
    <source>
        <dbReference type="ARBA" id="ARBA00022679"/>
    </source>
</evidence>
<evidence type="ECO:0000256" key="10">
    <source>
        <dbReference type="ARBA" id="ARBA00029409"/>
    </source>
</evidence>
<reference evidence="14 15" key="1">
    <citation type="submission" date="2016-10" db="EMBL/GenBank/DDBJ databases">
        <authorList>
            <person name="de Groot N.N."/>
        </authorList>
    </citation>
    <scope>NUCLEOTIDE SEQUENCE [LARGE SCALE GENOMIC DNA]</scope>
    <source>
        <strain evidence="14 15">DSM 23042</strain>
    </source>
</reference>
<organism evidence="14 15">
    <name type="scientific">Tranquillimonas rosea</name>
    <dbReference type="NCBI Taxonomy" id="641238"/>
    <lineage>
        <taxon>Bacteria</taxon>
        <taxon>Pseudomonadati</taxon>
        <taxon>Pseudomonadota</taxon>
        <taxon>Alphaproteobacteria</taxon>
        <taxon>Rhodobacterales</taxon>
        <taxon>Roseobacteraceae</taxon>
        <taxon>Tranquillimonas</taxon>
    </lineage>
</organism>
<dbReference type="GO" id="GO:0046656">
    <property type="term" value="P:folic acid biosynthetic process"/>
    <property type="evidence" value="ECO:0007669"/>
    <property type="project" value="UniProtKB-KW"/>
</dbReference>
<dbReference type="AlphaFoldDB" id="A0A1H9U4W3"/>
<dbReference type="SUPFAM" id="SSF55083">
    <property type="entry name" value="6-hydroxymethyl-7,8-dihydropterin pyrophosphokinase, HPPK"/>
    <property type="match status" value="1"/>
</dbReference>
<dbReference type="GO" id="GO:0046654">
    <property type="term" value="P:tetrahydrofolate biosynthetic process"/>
    <property type="evidence" value="ECO:0007669"/>
    <property type="project" value="UniProtKB-UniPathway"/>
</dbReference>
<evidence type="ECO:0000256" key="7">
    <source>
        <dbReference type="ARBA" id="ARBA00022777"/>
    </source>
</evidence>
<dbReference type="Proteomes" id="UP000198885">
    <property type="component" value="Unassembled WGS sequence"/>
</dbReference>
<keyword evidence="6" id="KW-0547">Nucleotide-binding</keyword>
<dbReference type="GO" id="GO:0003848">
    <property type="term" value="F:2-amino-4-hydroxy-6-hydroxymethyldihydropteridine diphosphokinase activity"/>
    <property type="evidence" value="ECO:0007669"/>
    <property type="project" value="UniProtKB-EC"/>
</dbReference>
<sequence length="148" mass="16419">MAASPLYRTPCFPPGAGPDYVNAAAVFCGPDAASEVLSRLHRVESAFSRERVERWGSRTLDLDLLAVGERVCPDAVTVRQWIDLPLAEQTRATPEQLILPHPRLQERGFVLVPLADVAPDWRHPLLDVTVREMCEALPEEARAGITRL</sequence>
<proteinExistence type="inferred from homology"/>
<keyword evidence="7 14" id="KW-0418">Kinase</keyword>
<evidence type="ECO:0000256" key="6">
    <source>
        <dbReference type="ARBA" id="ARBA00022741"/>
    </source>
</evidence>
<keyword evidence="9" id="KW-0289">Folate biosynthesis</keyword>
<evidence type="ECO:0000256" key="8">
    <source>
        <dbReference type="ARBA" id="ARBA00022840"/>
    </source>
</evidence>
<evidence type="ECO:0000256" key="2">
    <source>
        <dbReference type="ARBA" id="ARBA00005810"/>
    </source>
</evidence>
<dbReference type="Gene3D" id="3.30.70.560">
    <property type="entry name" value="7,8-Dihydro-6-hydroxymethylpterin-pyrophosphokinase HPPK"/>
    <property type="match status" value="1"/>
</dbReference>
<keyword evidence="8" id="KW-0067">ATP-binding</keyword>
<dbReference type="GO" id="GO:0005524">
    <property type="term" value="F:ATP binding"/>
    <property type="evidence" value="ECO:0007669"/>
    <property type="project" value="UniProtKB-KW"/>
</dbReference>
<gene>
    <name evidence="14" type="ORF">SAMN04490244_10537</name>
</gene>
<feature type="domain" description="7,8-dihydro-6-hydroxymethylpterin-pyrophosphokinase" evidence="13">
    <location>
        <begin position="54"/>
        <end position="65"/>
    </location>
</feature>
<comment type="pathway">
    <text evidence="1">Cofactor biosynthesis; tetrahydrofolate biosynthesis; 2-amino-4-hydroxy-6-hydroxymethyl-7,8-dihydropteridine diphosphate from 7,8-dihydroneopterin triphosphate: step 4/4.</text>
</comment>
<dbReference type="CDD" id="cd00483">
    <property type="entry name" value="HPPK"/>
    <property type="match status" value="1"/>
</dbReference>
<dbReference type="PROSITE" id="PS00794">
    <property type="entry name" value="HPPK"/>
    <property type="match status" value="1"/>
</dbReference>
<protein>
    <recommendedName>
        <fullName evidence="4">2-amino-4-hydroxy-6-hydroxymethyldihydropteridine pyrophosphokinase</fullName>
        <ecNumber evidence="3">2.7.6.3</ecNumber>
    </recommendedName>
    <alternativeName>
        <fullName evidence="11">6-hydroxymethyl-7,8-dihydropterin pyrophosphokinase</fullName>
    </alternativeName>
    <alternativeName>
        <fullName evidence="12">7,8-dihydro-6-hydroxymethylpterin-pyrophosphokinase</fullName>
    </alternativeName>
</protein>
<evidence type="ECO:0000256" key="9">
    <source>
        <dbReference type="ARBA" id="ARBA00022909"/>
    </source>
</evidence>
<accession>A0A1H9U4W3</accession>
<dbReference type="InterPro" id="IPR035907">
    <property type="entry name" value="Hppk_sf"/>
</dbReference>
<dbReference type="STRING" id="641238.SAMN04490244_10537"/>
<dbReference type="Pfam" id="PF01288">
    <property type="entry name" value="HPPK"/>
    <property type="match status" value="1"/>
</dbReference>
<comment type="function">
    <text evidence="10">Catalyzes the transfer of pyrophosphate from adenosine triphosphate (ATP) to 6-hydroxymethyl-7,8-dihydropterin, an enzymatic step in folate biosynthesis pathway.</text>
</comment>
<evidence type="ECO:0000313" key="14">
    <source>
        <dbReference type="EMBL" id="SES04476.1"/>
    </source>
</evidence>
<evidence type="ECO:0000256" key="4">
    <source>
        <dbReference type="ARBA" id="ARBA00016218"/>
    </source>
</evidence>
<evidence type="ECO:0000256" key="3">
    <source>
        <dbReference type="ARBA" id="ARBA00013253"/>
    </source>
</evidence>
<comment type="similarity">
    <text evidence="2">Belongs to the HPPK family.</text>
</comment>
<dbReference type="NCBIfam" id="TIGR01498">
    <property type="entry name" value="folK"/>
    <property type="match status" value="1"/>
</dbReference>